<dbReference type="EMBL" id="KV428005">
    <property type="protein sequence ID" value="KZT44265.1"/>
    <property type="molecule type" value="Genomic_DNA"/>
</dbReference>
<evidence type="ECO:0008006" key="3">
    <source>
        <dbReference type="Google" id="ProtNLM"/>
    </source>
</evidence>
<dbReference type="Gene3D" id="1.20.1280.50">
    <property type="match status" value="1"/>
</dbReference>
<keyword evidence="2" id="KW-1185">Reference proteome</keyword>
<evidence type="ECO:0000313" key="1">
    <source>
        <dbReference type="EMBL" id="KZT44265.1"/>
    </source>
</evidence>
<dbReference type="AlphaFoldDB" id="A0A166J0T0"/>
<dbReference type="Proteomes" id="UP000076798">
    <property type="component" value="Unassembled WGS sequence"/>
</dbReference>
<name>A0A166J0T0_9AGAM</name>
<organism evidence="1 2">
    <name type="scientific">Sistotremastrum suecicum HHB10207 ss-3</name>
    <dbReference type="NCBI Taxonomy" id="1314776"/>
    <lineage>
        <taxon>Eukaryota</taxon>
        <taxon>Fungi</taxon>
        <taxon>Dikarya</taxon>
        <taxon>Basidiomycota</taxon>
        <taxon>Agaricomycotina</taxon>
        <taxon>Agaricomycetes</taxon>
        <taxon>Sistotremastrales</taxon>
        <taxon>Sistotremastraceae</taxon>
        <taxon>Sistotremastrum</taxon>
    </lineage>
</organism>
<gene>
    <name evidence="1" type="ORF">SISSUDRAFT_1124380</name>
</gene>
<protein>
    <recommendedName>
        <fullName evidence="3">F-box domain-containing protein</fullName>
    </recommendedName>
</protein>
<dbReference type="OrthoDB" id="3221235at2759"/>
<accession>A0A166J0T0</accession>
<evidence type="ECO:0000313" key="2">
    <source>
        <dbReference type="Proteomes" id="UP000076798"/>
    </source>
</evidence>
<sequence>MVDTARSLYEKMGGVRQSLQVMEQRLMQSILVLKQRQNMCTPIGKLPDEIIEEILEYCALEMRYEWEDENIVRFPSAFFLCARWRRIAVCLPALWSYIRLPVSLNILRLFQRRNGHSCLDVLFDETTRNWRLFESDVADTRAAFCEYEDIITQLIPRVSQLHMKYNRWSDGEWGQDLDTRDFFLEVFGTTQFSSLGSLKITNVDGGEQNPYYGLDAPALKKFSFRATPMHLPFFVSHCIVDLSWSLEEMRPKDVLDVLSHFNSLERCVVINKDPYMGSNTPSLPVISFPNLQSLTLSLFSPVDLKYLVDHLDTPRLMCGTFGILDEFVTDDSWQLSVTSLLGPYFSECDQLRIFDKRLGGYGFALASKAGRQIEVSYEGCSFAMIAAVSLARLAQFPCNLTSLVLKVQSFPPTPDLIEALTSWSSLMHIHVHTQESELEKILTALAHGPNVTCPRLKTIEYRSTALNTARVEKFRERRKYRGMGIHELSLADNFVEEVQFRHLLDEASEDE</sequence>
<proteinExistence type="predicted"/>
<reference evidence="1 2" key="1">
    <citation type="journal article" date="2016" name="Mol. Biol. Evol.">
        <title>Comparative Genomics of Early-Diverging Mushroom-Forming Fungi Provides Insights into the Origins of Lignocellulose Decay Capabilities.</title>
        <authorList>
            <person name="Nagy L.G."/>
            <person name="Riley R."/>
            <person name="Tritt A."/>
            <person name="Adam C."/>
            <person name="Daum C."/>
            <person name="Floudas D."/>
            <person name="Sun H."/>
            <person name="Yadav J.S."/>
            <person name="Pangilinan J."/>
            <person name="Larsson K.H."/>
            <person name="Matsuura K."/>
            <person name="Barry K."/>
            <person name="Labutti K."/>
            <person name="Kuo R."/>
            <person name="Ohm R.A."/>
            <person name="Bhattacharya S.S."/>
            <person name="Shirouzu T."/>
            <person name="Yoshinaga Y."/>
            <person name="Martin F.M."/>
            <person name="Grigoriev I.V."/>
            <person name="Hibbett D.S."/>
        </authorList>
    </citation>
    <scope>NUCLEOTIDE SEQUENCE [LARGE SCALE GENOMIC DNA]</scope>
    <source>
        <strain evidence="1 2">HHB10207 ss-3</strain>
    </source>
</reference>